<dbReference type="GO" id="GO:0003842">
    <property type="term" value="F:L-glutamate gamma-semialdehyde dehydrogenase activity"/>
    <property type="evidence" value="ECO:0007669"/>
    <property type="project" value="UniProtKB-EC"/>
</dbReference>
<reference evidence="9 10" key="1">
    <citation type="journal article" date="2009" name="Genome Biol.">
        <title>Community-wide analysis of microbial genome sequence signatures.</title>
        <authorList>
            <person name="Dick G.J."/>
            <person name="Andersson A.F."/>
            <person name="Baker B.J."/>
            <person name="Simmons S.L."/>
            <person name="Thomas B.C."/>
            <person name="Yelton A.P."/>
            <person name="Banfield J.F."/>
        </authorList>
    </citation>
    <scope>NUCLEOTIDE SEQUENCE [LARGE SCALE GENOMIC DNA]</scope>
    <source>
        <strain evidence="9">ARMAN-2</strain>
    </source>
</reference>
<dbReference type="PROSITE" id="PS00687">
    <property type="entry name" value="ALDEHYDE_DEHYDR_GLU"/>
    <property type="match status" value="1"/>
</dbReference>
<comment type="catalytic activity">
    <reaction evidence="5">
        <text>L-glutamate 5-semialdehyde + NAD(+) + H2O = L-glutamate + NADH + 2 H(+)</text>
        <dbReference type="Rhea" id="RHEA:30235"/>
        <dbReference type="ChEBI" id="CHEBI:15377"/>
        <dbReference type="ChEBI" id="CHEBI:15378"/>
        <dbReference type="ChEBI" id="CHEBI:29985"/>
        <dbReference type="ChEBI" id="CHEBI:57540"/>
        <dbReference type="ChEBI" id="CHEBI:57945"/>
        <dbReference type="ChEBI" id="CHEBI:58066"/>
        <dbReference type="EC" id="1.2.1.88"/>
    </reaction>
</comment>
<dbReference type="Proteomes" id="UP000332487">
    <property type="component" value="Unassembled WGS sequence"/>
</dbReference>
<sequence length="541" mass="59663">MAKLEFNNESTYKKFLEGGKEAEFDRLFDKAVEEVKKGFGKKYPMYIGGSEVFAQEQLEERSPINKDIVIGYFQKGLRSHAREAINAAKNAFRDWAALDYRKRVEIFKKAAEIFSAEKFTVAAILSYENGKSRYESIGEVDEAIDFLNYYANEMQNNKGYLRKTVIRQSSARVNSGFQGAPGSEEKITIYMKPYGVFGVIAPFNFPISISVGMSTGALITGNTVVFKPSSTDNMSMLTGLKIYEIFTRAGVPKGVFNYVTGPGSEVGDEIVTSDSVSGIVFTGSKSTGLEMVAKTYSSGKQKVFIVEMGGKNPTIVSKYADIADAVDGIVSAAFGFAGQKCSALSRVYVNESIKEKFISALMEKTRTLKIGNPLEKENYVGPLISESAYRRYVEYVEKGKAAGNLIYGGKRADVGLNGFYVEPTILEIKHENEIMHKELFVPILAIDYYKDFDDALYKANDVEYGLTAGLYSKNKKEIGKFIDSIEAGVVYVNRRISATTGAIVGAHTFVGWKGSGLTGKGTGSRNYLQQFLREQSVAVVK</sequence>
<dbReference type="InterPro" id="IPR016163">
    <property type="entry name" value="Ald_DH_C"/>
</dbReference>
<dbReference type="InterPro" id="IPR015590">
    <property type="entry name" value="Aldehyde_DH_dom"/>
</dbReference>
<dbReference type="InterPro" id="IPR016162">
    <property type="entry name" value="Ald_DH_N"/>
</dbReference>
<dbReference type="InterPro" id="IPR029510">
    <property type="entry name" value="Ald_DH_CS_GLU"/>
</dbReference>
<dbReference type="EC" id="1.2.1.88" evidence="2"/>
<evidence type="ECO:0000256" key="4">
    <source>
        <dbReference type="ARBA" id="ARBA00023027"/>
    </source>
</evidence>
<dbReference type="Gene3D" id="3.40.309.10">
    <property type="entry name" value="Aldehyde Dehydrogenase, Chain A, domain 2"/>
    <property type="match status" value="1"/>
</dbReference>
<evidence type="ECO:0000256" key="2">
    <source>
        <dbReference type="ARBA" id="ARBA00012884"/>
    </source>
</evidence>
<dbReference type="InterPro" id="IPR016160">
    <property type="entry name" value="Ald_DH_CS_CYS"/>
</dbReference>
<keyword evidence="4" id="KW-0520">NAD</keyword>
<dbReference type="Pfam" id="PF00171">
    <property type="entry name" value="Aldedh"/>
    <property type="match status" value="1"/>
</dbReference>
<organism evidence="9 10">
    <name type="scientific">Candidatus Micrarchaeum acidiphilum ARMAN-2</name>
    <dbReference type="NCBI Taxonomy" id="425595"/>
    <lineage>
        <taxon>Archaea</taxon>
        <taxon>Candidatus Micrarchaeota</taxon>
        <taxon>Candidatus Micrarchaeia</taxon>
        <taxon>Candidatus Micrarchaeales</taxon>
        <taxon>Candidatus Micrarchaeaceae</taxon>
        <taxon>Candidatus Micrarchaeum</taxon>
    </lineage>
</organism>
<feature type="domain" description="Aldehyde dehydrogenase" evidence="8">
    <location>
        <begin position="56"/>
        <end position="537"/>
    </location>
</feature>
<dbReference type="SUPFAM" id="SSF53720">
    <property type="entry name" value="ALDH-like"/>
    <property type="match status" value="1"/>
</dbReference>
<evidence type="ECO:0000256" key="6">
    <source>
        <dbReference type="PROSITE-ProRule" id="PRU10007"/>
    </source>
</evidence>
<evidence type="ECO:0000313" key="10">
    <source>
        <dbReference type="Proteomes" id="UP000332487"/>
    </source>
</evidence>
<dbReference type="Gene3D" id="3.40.605.10">
    <property type="entry name" value="Aldehyde Dehydrogenase, Chain A, domain 1"/>
    <property type="match status" value="1"/>
</dbReference>
<feature type="active site" evidence="6">
    <location>
        <position position="307"/>
    </location>
</feature>
<keyword evidence="10" id="KW-1185">Reference proteome</keyword>
<comment type="pathway">
    <text evidence="1">Amino-acid degradation; L-proline degradation into L-glutamate; L-glutamate from L-proline: step 2/2.</text>
</comment>
<evidence type="ECO:0000259" key="8">
    <source>
        <dbReference type="Pfam" id="PF00171"/>
    </source>
</evidence>
<gene>
    <name evidence="9" type="ORF">UNLARM2_0750</name>
</gene>
<dbReference type="EMBL" id="GG697241">
    <property type="protein sequence ID" value="EET89632.1"/>
    <property type="molecule type" value="Genomic_DNA"/>
</dbReference>
<dbReference type="GO" id="GO:0010133">
    <property type="term" value="P:L-proline catabolic process to L-glutamate"/>
    <property type="evidence" value="ECO:0007669"/>
    <property type="project" value="TreeGrafter"/>
</dbReference>
<dbReference type="AlphaFoldDB" id="C7DI58"/>
<evidence type="ECO:0000256" key="5">
    <source>
        <dbReference type="ARBA" id="ARBA00048142"/>
    </source>
</evidence>
<keyword evidence="3 7" id="KW-0560">Oxidoreductase</keyword>
<dbReference type="PROSITE" id="PS00070">
    <property type="entry name" value="ALDEHYDE_DEHYDR_CYS"/>
    <property type="match status" value="1"/>
</dbReference>
<evidence type="ECO:0000256" key="7">
    <source>
        <dbReference type="RuleBase" id="RU003345"/>
    </source>
</evidence>
<name>C7DI58_MICA2</name>
<comment type="similarity">
    <text evidence="7">Belongs to the aldehyde dehydrogenase family.</text>
</comment>
<evidence type="ECO:0000313" key="9">
    <source>
        <dbReference type="EMBL" id="EET89632.1"/>
    </source>
</evidence>
<accession>C7DI58</accession>
<evidence type="ECO:0000256" key="3">
    <source>
        <dbReference type="ARBA" id="ARBA00023002"/>
    </source>
</evidence>
<proteinExistence type="inferred from homology"/>
<dbReference type="GO" id="GO:0009898">
    <property type="term" value="C:cytoplasmic side of plasma membrane"/>
    <property type="evidence" value="ECO:0007669"/>
    <property type="project" value="TreeGrafter"/>
</dbReference>
<dbReference type="PANTHER" id="PTHR42862:SF1">
    <property type="entry name" value="DELTA-1-PYRROLINE-5-CARBOXYLATE DEHYDROGENASE 2, ISOFORM A-RELATED"/>
    <property type="match status" value="1"/>
</dbReference>
<dbReference type="InterPro" id="IPR016161">
    <property type="entry name" value="Ald_DH/histidinol_DH"/>
</dbReference>
<evidence type="ECO:0000256" key="1">
    <source>
        <dbReference type="ARBA" id="ARBA00004786"/>
    </source>
</evidence>
<protein>
    <recommendedName>
        <fullName evidence="2">L-glutamate gamma-semialdehyde dehydrogenase</fullName>
        <ecNumber evidence="2">1.2.1.88</ecNumber>
    </recommendedName>
</protein>
<dbReference type="InterPro" id="IPR050485">
    <property type="entry name" value="Proline_metab_enzyme"/>
</dbReference>
<dbReference type="PANTHER" id="PTHR42862">
    <property type="entry name" value="DELTA-1-PYRROLINE-5-CARBOXYLATE DEHYDROGENASE 1, ISOFORM A-RELATED"/>
    <property type="match status" value="1"/>
</dbReference>
<dbReference type="FunFam" id="3.40.309.10:FF:000005">
    <property type="entry name" value="1-pyrroline-5-carboxylate dehydrogenase 1"/>
    <property type="match status" value="1"/>
</dbReference>
<reference evidence="9 10" key="2">
    <citation type="journal article" date="2010" name="Proc. Natl. Acad. Sci. U.S.A.">
        <title>Enigmatic, ultrasmall, uncultivated Archaea.</title>
        <authorList>
            <person name="Baker B.J."/>
            <person name="Comolli L.R."/>
            <person name="Dick G.J."/>
            <person name="Hauser L.J."/>
            <person name="Hyatt D."/>
            <person name="Dill B.D."/>
            <person name="Land M.L."/>
            <person name="Verberkmoes N.C."/>
            <person name="Hettich R.L."/>
            <person name="Banfield J.F."/>
        </authorList>
    </citation>
    <scope>NUCLEOTIDE SEQUENCE [LARGE SCALE GENOMIC DNA]</scope>
    <source>
        <strain evidence="9">ARMAN-2</strain>
    </source>
</reference>